<dbReference type="GO" id="GO:0009244">
    <property type="term" value="P:lipopolysaccharide core region biosynthetic process"/>
    <property type="evidence" value="ECO:0007669"/>
    <property type="project" value="TreeGrafter"/>
</dbReference>
<dbReference type="GO" id="GO:0008713">
    <property type="term" value="F:ADP-heptose-lipopolysaccharide heptosyltransferase activity"/>
    <property type="evidence" value="ECO:0007669"/>
    <property type="project" value="TreeGrafter"/>
</dbReference>
<gene>
    <name evidence="3" type="ORF">EHW97_14425</name>
</gene>
<keyword evidence="4" id="KW-1185">Reference proteome</keyword>
<reference evidence="3 4" key="1">
    <citation type="submission" date="2018-11" db="EMBL/GenBank/DDBJ databases">
        <authorList>
            <person name="Li F."/>
        </authorList>
    </citation>
    <scope>NUCLEOTIDE SEQUENCE [LARGE SCALE GENOMIC DNA]</scope>
    <source>
        <strain evidence="3 4">YS17T</strain>
    </source>
</reference>
<dbReference type="PANTHER" id="PTHR30160:SF1">
    <property type="entry name" value="LIPOPOLYSACCHARIDE 1,2-N-ACETYLGLUCOSAMINETRANSFERASE-RELATED"/>
    <property type="match status" value="1"/>
</dbReference>
<dbReference type="OrthoDB" id="9807356at2"/>
<protein>
    <submittedName>
        <fullName evidence="3">Glycosyltransferase family 9 protein</fullName>
    </submittedName>
</protein>
<organism evidence="3 4">
    <name type="scientific">Aeromicrobium camelliae</name>
    <dbReference type="NCBI Taxonomy" id="1538144"/>
    <lineage>
        <taxon>Bacteria</taxon>
        <taxon>Bacillati</taxon>
        <taxon>Actinomycetota</taxon>
        <taxon>Actinomycetes</taxon>
        <taxon>Propionibacteriales</taxon>
        <taxon>Nocardioidaceae</taxon>
        <taxon>Aeromicrobium</taxon>
    </lineage>
</organism>
<keyword evidence="2 3" id="KW-0808">Transferase</keyword>
<dbReference type="AlphaFoldDB" id="A0A3N6WKH3"/>
<evidence type="ECO:0000256" key="2">
    <source>
        <dbReference type="ARBA" id="ARBA00022679"/>
    </source>
</evidence>
<dbReference type="Gene3D" id="3.40.50.2000">
    <property type="entry name" value="Glycogen Phosphorylase B"/>
    <property type="match status" value="2"/>
</dbReference>
<sequence length="318" mass="33836">MLHCVSLPYSDDRPVLLALRALKLGDLLVAVPALRALRRAFPEHRIVYAAQGWLEPVVRLTGSVDDHLHVHGLDEPIPLPPGLVDIAVNLHGNGAESRGRLEALEPRRRIGHQAPGWEGPEWVLGIHERERWCRLLQGHGIDAHPGDFRLDSPTAANPVPDAAVVHVGAAYGSRLWPLDRFAAIARELREAGHPVIFTGSEGERPRASEAARRAGFEESTVVAGTLGLGEFAAVVAGAAVVVAVDTGAAHLASAYGRPSVVIFGPAPPSEWGPPPGPHVVLTDESQRRGEVFSDEPDPALLAVTAADVRAALVELGVL</sequence>
<dbReference type="PANTHER" id="PTHR30160">
    <property type="entry name" value="TETRAACYLDISACCHARIDE 4'-KINASE-RELATED"/>
    <property type="match status" value="1"/>
</dbReference>
<dbReference type="EMBL" id="RQJX01000025">
    <property type="protein sequence ID" value="RQN02158.1"/>
    <property type="molecule type" value="Genomic_DNA"/>
</dbReference>
<name>A0A3N6WKH3_9ACTN</name>
<comment type="caution">
    <text evidence="3">The sequence shown here is derived from an EMBL/GenBank/DDBJ whole genome shotgun (WGS) entry which is preliminary data.</text>
</comment>
<proteinExistence type="predicted"/>
<keyword evidence="1" id="KW-0328">Glycosyltransferase</keyword>
<evidence type="ECO:0000313" key="4">
    <source>
        <dbReference type="Proteomes" id="UP000275225"/>
    </source>
</evidence>
<evidence type="ECO:0000256" key="1">
    <source>
        <dbReference type="ARBA" id="ARBA00022676"/>
    </source>
</evidence>
<accession>A0A3N6WKH3</accession>
<dbReference type="SUPFAM" id="SSF53756">
    <property type="entry name" value="UDP-Glycosyltransferase/glycogen phosphorylase"/>
    <property type="match status" value="1"/>
</dbReference>
<evidence type="ECO:0000313" key="3">
    <source>
        <dbReference type="EMBL" id="RQN02158.1"/>
    </source>
</evidence>
<dbReference type="Pfam" id="PF01075">
    <property type="entry name" value="Glyco_transf_9"/>
    <property type="match status" value="1"/>
</dbReference>
<dbReference type="GO" id="GO:0005829">
    <property type="term" value="C:cytosol"/>
    <property type="evidence" value="ECO:0007669"/>
    <property type="project" value="TreeGrafter"/>
</dbReference>
<dbReference type="InterPro" id="IPR051199">
    <property type="entry name" value="LPS_LOS_Heptosyltrfase"/>
</dbReference>
<dbReference type="Proteomes" id="UP000275225">
    <property type="component" value="Unassembled WGS sequence"/>
</dbReference>
<dbReference type="InterPro" id="IPR002201">
    <property type="entry name" value="Glyco_trans_9"/>
</dbReference>
<dbReference type="CDD" id="cd03789">
    <property type="entry name" value="GT9_LPS_heptosyltransferase"/>
    <property type="match status" value="1"/>
</dbReference>